<feature type="compositionally biased region" description="Polar residues" evidence="2">
    <location>
        <begin position="336"/>
        <end position="365"/>
    </location>
</feature>
<protein>
    <submittedName>
        <fullName evidence="3">Sphingolipid long chain base-responsive protein PIL1</fullName>
    </submittedName>
</protein>
<organism evidence="3 4">
    <name type="scientific">Grifola frondosa</name>
    <name type="common">Maitake</name>
    <name type="synonym">Polyporus frondosus</name>
    <dbReference type="NCBI Taxonomy" id="5627"/>
    <lineage>
        <taxon>Eukaryota</taxon>
        <taxon>Fungi</taxon>
        <taxon>Dikarya</taxon>
        <taxon>Basidiomycota</taxon>
        <taxon>Agaricomycotina</taxon>
        <taxon>Agaricomycetes</taxon>
        <taxon>Polyporales</taxon>
        <taxon>Grifolaceae</taxon>
        <taxon>Grifola</taxon>
    </lineage>
</organism>
<dbReference type="EMBL" id="LUGG01000002">
    <property type="protein sequence ID" value="OBZ77366.1"/>
    <property type="molecule type" value="Genomic_DNA"/>
</dbReference>
<dbReference type="InterPro" id="IPR028245">
    <property type="entry name" value="PIL1/LSP1"/>
</dbReference>
<feature type="compositionally biased region" description="Polar residues" evidence="2">
    <location>
        <begin position="269"/>
        <end position="282"/>
    </location>
</feature>
<dbReference type="AlphaFoldDB" id="A0A1C7MLR0"/>
<dbReference type="Proteomes" id="UP000092993">
    <property type="component" value="Unassembled WGS sequence"/>
</dbReference>
<feature type="compositionally biased region" description="Low complexity" evidence="2">
    <location>
        <begin position="690"/>
        <end position="713"/>
    </location>
</feature>
<dbReference type="PANTHER" id="PTHR31962">
    <property type="entry name" value="SPHINGOLIPID LONG CHAIN BASE-RESPONSIVE PROTEIN PIL1"/>
    <property type="match status" value="1"/>
</dbReference>
<dbReference type="Gene3D" id="1.20.1270.60">
    <property type="entry name" value="Arfaptin homology (AH) domain/BAR domain"/>
    <property type="match status" value="1"/>
</dbReference>
<dbReference type="Pfam" id="PF13805">
    <property type="entry name" value="Pil1"/>
    <property type="match status" value="1"/>
</dbReference>
<feature type="compositionally biased region" description="Low complexity" evidence="2">
    <location>
        <begin position="481"/>
        <end position="493"/>
    </location>
</feature>
<dbReference type="GO" id="GO:0070941">
    <property type="term" value="P:eisosome assembly"/>
    <property type="evidence" value="ECO:0007669"/>
    <property type="project" value="TreeGrafter"/>
</dbReference>
<feature type="compositionally biased region" description="Low complexity" evidence="2">
    <location>
        <begin position="283"/>
        <end position="293"/>
    </location>
</feature>
<feature type="region of interest" description="Disordered" evidence="2">
    <location>
        <begin position="242"/>
        <end position="922"/>
    </location>
</feature>
<dbReference type="OrthoDB" id="5599269at2759"/>
<dbReference type="PANTHER" id="PTHR31962:SF6">
    <property type="entry name" value="EISOSOME COMPONENT PIL1-DOMAIN-CONTAINING PROTEIN"/>
    <property type="match status" value="1"/>
</dbReference>
<gene>
    <name evidence="3" type="primary">PIL1</name>
    <name evidence="3" type="ORF">A0H81_01855</name>
</gene>
<accession>A0A1C7MLR0</accession>
<evidence type="ECO:0000313" key="4">
    <source>
        <dbReference type="Proteomes" id="UP000092993"/>
    </source>
</evidence>
<feature type="compositionally biased region" description="Low complexity" evidence="2">
    <location>
        <begin position="398"/>
        <end position="407"/>
    </location>
</feature>
<proteinExistence type="predicted"/>
<feature type="compositionally biased region" description="Low complexity" evidence="2">
    <location>
        <begin position="500"/>
        <end position="510"/>
    </location>
</feature>
<evidence type="ECO:0000313" key="3">
    <source>
        <dbReference type="EMBL" id="OBZ77366.1"/>
    </source>
</evidence>
<dbReference type="GO" id="GO:0006897">
    <property type="term" value="P:endocytosis"/>
    <property type="evidence" value="ECO:0007669"/>
    <property type="project" value="TreeGrafter"/>
</dbReference>
<dbReference type="STRING" id="5627.A0A1C7MLR0"/>
<sequence length="922" mass="98018">MFKTAAKKLAHNSTIPALAGNKDLRSLQDLITAEKSVLNSLHKLSADIARACEALKLWGMGEGDDLGDTLTASTSLYSHFATALGAFAGHEIAVREHMKAVRSREENLDVLRRRRKLLAADADSAERKLSKMGPDNKNLTTQTDHLNKLREEIRMMDSDIMSEEANLGDFKRQTVRTWMGLKFGGLLECCEKGAIVGELGKLVISEIPLDPTQPGLPRAYYTGHARTEFLVAEAHRSVNEVVFSPEPNPNPSHRSIRPLPGTELPAVPSPSQQMYPDYASQTDRPSSISMPSPIDDRPSVPSPKFSQGSGSSPGAYPGLPQVEETGFTLNKFLASDTPQSPPSSTVNEFGTYASSQFAPRTSSLRNVEDKEKAVVDPRGGRFATFPVKAHGPRPIPASSYHSTPSSSIAAPPMVEGDGAPSLDVNRGEESFASSVAQALGTQWQFDRGAGGSGPSTVPPRDVKGPDFAPQRYSPPPPVYTPAGAAPAQPPQAQYNEHASEAPSSSVPSQSYDDDNEPELAYMSPTHDNESDHSLSDRGDRRVRFGSVDDIDTEMERRASEIPGAPNAEHEASPQANAPAVRESNEPKVSQSPVPISPVAESHPEPEQRGRSPPNPIVSQRMSIPPHDSDPMDETTLNAAAAREVSRELDALMFRSPPPQPDRQPSPLRPPQPPFARRAVSPRPNMDMSASQPSSPKLESEPESVPAAPAPSASRFTPSPDGRTISPTPVTNVPKGSPSPPLSVGSSGAHFRTPPEGSPVVPPSLYNLPAMTGSGSSFSSMPGTRTISAAAFRRPQMRTVSGSLSDNGSLGPGPSPGLADTSPLAVKKRPLPSSPYPSPRLQGPTGQVTARVPSAPALSSGGPKIDEGARLSHYRDDGGDEDDEYDFVSAYGGNSAPGGGDSQNSSGYGQGRFATNLETTSLR</sequence>
<feature type="compositionally biased region" description="Basic and acidic residues" evidence="2">
    <location>
        <begin position="366"/>
        <end position="379"/>
    </location>
</feature>
<dbReference type="InterPro" id="IPR027267">
    <property type="entry name" value="AH/BAR_dom_sf"/>
</dbReference>
<name>A0A1C7MLR0_GRIFR</name>
<keyword evidence="4" id="KW-1185">Reference proteome</keyword>
<keyword evidence="1" id="KW-0175">Coiled coil</keyword>
<dbReference type="OMA" id="RPLTHYR"/>
<feature type="compositionally biased region" description="Basic and acidic residues" evidence="2">
    <location>
        <begin position="526"/>
        <end position="542"/>
    </location>
</feature>
<dbReference type="GO" id="GO:0008289">
    <property type="term" value="F:lipid binding"/>
    <property type="evidence" value="ECO:0007669"/>
    <property type="project" value="TreeGrafter"/>
</dbReference>
<comment type="caution">
    <text evidence="3">The sequence shown here is derived from an EMBL/GenBank/DDBJ whole genome shotgun (WGS) entry which is preliminary data.</text>
</comment>
<feature type="compositionally biased region" description="Pro residues" evidence="2">
    <location>
        <begin position="655"/>
        <end position="673"/>
    </location>
</feature>
<evidence type="ECO:0000256" key="2">
    <source>
        <dbReference type="SAM" id="MobiDB-lite"/>
    </source>
</evidence>
<reference evidence="3 4" key="1">
    <citation type="submission" date="2016-03" db="EMBL/GenBank/DDBJ databases">
        <title>Whole genome sequencing of Grifola frondosa 9006-11.</title>
        <authorList>
            <person name="Min B."/>
            <person name="Park H."/>
            <person name="Kim J.-G."/>
            <person name="Cho H."/>
            <person name="Oh Y.-L."/>
            <person name="Kong W.-S."/>
            <person name="Choi I.-G."/>
        </authorList>
    </citation>
    <scope>NUCLEOTIDE SEQUENCE [LARGE SCALE GENOMIC DNA]</scope>
    <source>
        <strain evidence="3 4">9006-11</strain>
    </source>
</reference>
<dbReference type="GO" id="GO:0005886">
    <property type="term" value="C:plasma membrane"/>
    <property type="evidence" value="ECO:0007669"/>
    <property type="project" value="TreeGrafter"/>
</dbReference>
<feature type="coiled-coil region" evidence="1">
    <location>
        <begin position="108"/>
        <end position="166"/>
    </location>
</feature>
<feature type="compositionally biased region" description="Polar residues" evidence="2">
    <location>
        <begin position="431"/>
        <end position="444"/>
    </location>
</feature>
<dbReference type="GO" id="GO:0036286">
    <property type="term" value="C:eisosome filament"/>
    <property type="evidence" value="ECO:0007669"/>
    <property type="project" value="TreeGrafter"/>
</dbReference>
<feature type="compositionally biased region" description="Basic and acidic residues" evidence="2">
    <location>
        <begin position="863"/>
        <end position="876"/>
    </location>
</feature>
<feature type="compositionally biased region" description="Polar residues" evidence="2">
    <location>
        <begin position="772"/>
        <end position="786"/>
    </location>
</feature>
<evidence type="ECO:0000256" key="1">
    <source>
        <dbReference type="SAM" id="Coils"/>
    </source>
</evidence>